<evidence type="ECO:0000259" key="1">
    <source>
        <dbReference type="Pfam" id="PF12571"/>
    </source>
</evidence>
<dbReference type="RefSeq" id="WP_104372448.1">
    <property type="nucleotide sequence ID" value="NZ_BFAV01000127.1"/>
</dbReference>
<dbReference type="EMBL" id="BFAV01000127">
    <property type="protein sequence ID" value="GBF34154.1"/>
    <property type="molecule type" value="Genomic_DNA"/>
</dbReference>
<dbReference type="Proteomes" id="UP000239549">
    <property type="component" value="Unassembled WGS sequence"/>
</dbReference>
<feature type="domain" description="Phage tail fibre protein N-terminal" evidence="1">
    <location>
        <begin position="4"/>
        <end position="118"/>
    </location>
</feature>
<dbReference type="OrthoDB" id="8687147at2"/>
<reference evidence="3" key="1">
    <citation type="submission" date="2018-02" db="EMBL/GenBank/DDBJ databases">
        <title>Genome sequence of Desulfocucumis palustris strain NAW-5.</title>
        <authorList>
            <person name="Watanabe M."/>
            <person name="Kojima H."/>
            <person name="Fukui M."/>
        </authorList>
    </citation>
    <scope>NUCLEOTIDE SEQUENCE [LARGE SCALE GENOMIC DNA]</scope>
    <source>
        <strain evidence="3">NAW-5</strain>
    </source>
</reference>
<evidence type="ECO:0000313" key="2">
    <source>
        <dbReference type="EMBL" id="GBF34154.1"/>
    </source>
</evidence>
<sequence>MANAVTTNTYKEKMAKAMVGDAPLPEITQMAFGTGGHAPGDPFTPVPPVATATALEAEIPDSRKNIDGYSFPTATTARVTCTLAKPDLNGNVLTEIALIDADGDVAVIKTFAGKAKDNETSLIFDHDIEL</sequence>
<evidence type="ECO:0000313" key="3">
    <source>
        <dbReference type="Proteomes" id="UP000239549"/>
    </source>
</evidence>
<proteinExistence type="predicted"/>
<accession>A0A2L2XDQ3</accession>
<keyword evidence="3" id="KW-1185">Reference proteome</keyword>
<dbReference type="InterPro" id="IPR022225">
    <property type="entry name" value="Phage_tail_fibre_N"/>
</dbReference>
<gene>
    <name evidence="2" type="ORF">DCCM_3266</name>
</gene>
<dbReference type="AlphaFoldDB" id="A0A2L2XDQ3"/>
<comment type="caution">
    <text evidence="2">The sequence shown here is derived from an EMBL/GenBank/DDBJ whole genome shotgun (WGS) entry which is preliminary data.</text>
</comment>
<name>A0A2L2XDQ3_9FIRM</name>
<protein>
    <recommendedName>
        <fullName evidence="1">Phage tail fibre protein N-terminal domain-containing protein</fullName>
    </recommendedName>
</protein>
<dbReference type="Pfam" id="PF12571">
    <property type="entry name" value="Phage_tail_fib"/>
    <property type="match status" value="1"/>
</dbReference>
<organism evidence="2 3">
    <name type="scientific">Desulfocucumis palustris</name>
    <dbReference type="NCBI Taxonomy" id="1898651"/>
    <lineage>
        <taxon>Bacteria</taxon>
        <taxon>Bacillati</taxon>
        <taxon>Bacillota</taxon>
        <taxon>Clostridia</taxon>
        <taxon>Eubacteriales</taxon>
        <taxon>Desulfocucumaceae</taxon>
        <taxon>Desulfocucumis</taxon>
    </lineage>
</organism>